<dbReference type="EMBL" id="CAKOFQ010009180">
    <property type="protein sequence ID" value="CAH2017244.1"/>
    <property type="molecule type" value="Genomic_DNA"/>
</dbReference>
<keyword evidence="1" id="KW-1133">Transmembrane helix</keyword>
<evidence type="ECO:0000256" key="1">
    <source>
        <dbReference type="SAM" id="Phobius"/>
    </source>
</evidence>
<protein>
    <submittedName>
        <fullName evidence="2">Uncharacterized protein</fullName>
    </submittedName>
</protein>
<comment type="caution">
    <text evidence="2">The sequence shown here is derived from an EMBL/GenBank/DDBJ whole genome shotgun (WGS) entry which is preliminary data.</text>
</comment>
<proteinExistence type="predicted"/>
<dbReference type="Proteomes" id="UP001152888">
    <property type="component" value="Unassembled WGS sequence"/>
</dbReference>
<sequence length="98" mass="11573">MCNGQQVGKQFGIKKLQQNWALLPVFGWIVKISTVVNAISSVVTVVREGGRLYYIFKKSIRLHKWRYRKKICCRIFSQTRHIPLIICFSLFVTRRMIQ</sequence>
<organism evidence="2 3">
    <name type="scientific">Acanthoscelides obtectus</name>
    <name type="common">Bean weevil</name>
    <name type="synonym">Bruchus obtectus</name>
    <dbReference type="NCBI Taxonomy" id="200917"/>
    <lineage>
        <taxon>Eukaryota</taxon>
        <taxon>Metazoa</taxon>
        <taxon>Ecdysozoa</taxon>
        <taxon>Arthropoda</taxon>
        <taxon>Hexapoda</taxon>
        <taxon>Insecta</taxon>
        <taxon>Pterygota</taxon>
        <taxon>Neoptera</taxon>
        <taxon>Endopterygota</taxon>
        <taxon>Coleoptera</taxon>
        <taxon>Polyphaga</taxon>
        <taxon>Cucujiformia</taxon>
        <taxon>Chrysomeloidea</taxon>
        <taxon>Chrysomelidae</taxon>
        <taxon>Bruchinae</taxon>
        <taxon>Bruchini</taxon>
        <taxon>Acanthoscelides</taxon>
    </lineage>
</organism>
<dbReference type="AlphaFoldDB" id="A0A9P0VQQ7"/>
<gene>
    <name evidence="2" type="ORF">ACAOBT_LOCUS35894</name>
</gene>
<keyword evidence="1" id="KW-0472">Membrane</keyword>
<evidence type="ECO:0000313" key="3">
    <source>
        <dbReference type="Proteomes" id="UP001152888"/>
    </source>
</evidence>
<keyword evidence="3" id="KW-1185">Reference proteome</keyword>
<accession>A0A9P0VQQ7</accession>
<reference evidence="2" key="1">
    <citation type="submission" date="2022-03" db="EMBL/GenBank/DDBJ databases">
        <authorList>
            <person name="Sayadi A."/>
        </authorList>
    </citation>
    <scope>NUCLEOTIDE SEQUENCE</scope>
</reference>
<feature type="transmembrane region" description="Helical" evidence="1">
    <location>
        <begin position="25"/>
        <end position="50"/>
    </location>
</feature>
<name>A0A9P0VQQ7_ACAOB</name>
<keyword evidence="1" id="KW-0812">Transmembrane</keyword>
<evidence type="ECO:0000313" key="2">
    <source>
        <dbReference type="EMBL" id="CAH2017244.1"/>
    </source>
</evidence>